<sequence>MSVLTAPIANDSLLFKPINESPDVKEELQKSLIQTSPYLERSHWLDISDYDIQYKLLTIALQSFKSQGDYANNSYVDSFNIKEIIGLVNYYSRSLNIELPDFDVYIVGFRSCLFPEIRQSSEKREILGQVDKASHEEANQSGGLLKYWYGIPNSEGKNLATCWWVSSSHAKFGGRGNNHREGVNLVRNWYQLWEIEQYHLNITKNATDFAVSRIMCG</sequence>
<keyword evidence="2" id="KW-1185">Reference proteome</keyword>
<proteinExistence type="predicted"/>
<comment type="caution">
    <text evidence="1">The sequence shown here is derived from an EMBL/GenBank/DDBJ whole genome shotgun (WGS) entry which is preliminary data.</text>
</comment>
<protein>
    <submittedName>
        <fullName evidence="1">Uncharacterized protein</fullName>
    </submittedName>
</protein>
<name>A0ACA9YCY7_9ASCO</name>
<dbReference type="Proteomes" id="UP001152531">
    <property type="component" value="Unassembled WGS sequence"/>
</dbReference>
<dbReference type="EMBL" id="CALSDN010000009">
    <property type="protein sequence ID" value="CAH6722452.1"/>
    <property type="molecule type" value="Genomic_DNA"/>
</dbReference>
<evidence type="ECO:0000313" key="1">
    <source>
        <dbReference type="EMBL" id="CAH6722452.1"/>
    </source>
</evidence>
<organism evidence="1 2">
    <name type="scientific">[Candida] jaroonii</name>
    <dbReference type="NCBI Taxonomy" id="467808"/>
    <lineage>
        <taxon>Eukaryota</taxon>
        <taxon>Fungi</taxon>
        <taxon>Dikarya</taxon>
        <taxon>Ascomycota</taxon>
        <taxon>Saccharomycotina</taxon>
        <taxon>Pichiomycetes</taxon>
        <taxon>Debaryomycetaceae</taxon>
        <taxon>Yamadazyma</taxon>
    </lineage>
</organism>
<reference evidence="1" key="1">
    <citation type="submission" date="2022-06" db="EMBL/GenBank/DDBJ databases">
        <authorList>
            <person name="Legras J.-L."/>
            <person name="Devillers H."/>
            <person name="Grondin C."/>
        </authorList>
    </citation>
    <scope>NUCLEOTIDE SEQUENCE</scope>
    <source>
        <strain evidence="1">CLIB 1444</strain>
    </source>
</reference>
<gene>
    <name evidence="1" type="ORF">CLIB1444_09S03884</name>
</gene>
<evidence type="ECO:0000313" key="2">
    <source>
        <dbReference type="Proteomes" id="UP001152531"/>
    </source>
</evidence>
<accession>A0ACA9YCY7</accession>